<accession>A0A0E9XQE5</accession>
<reference evidence="1" key="2">
    <citation type="journal article" date="2015" name="Fish Shellfish Immunol.">
        <title>Early steps in the European eel (Anguilla anguilla)-Vibrio vulnificus interaction in the gills: Role of the RtxA13 toxin.</title>
        <authorList>
            <person name="Callol A."/>
            <person name="Pajuelo D."/>
            <person name="Ebbesson L."/>
            <person name="Teles M."/>
            <person name="MacKenzie S."/>
            <person name="Amaro C."/>
        </authorList>
    </citation>
    <scope>NUCLEOTIDE SEQUENCE</scope>
</reference>
<sequence length="15" mass="1754">MQARDQVAAYITNSW</sequence>
<organism evidence="1">
    <name type="scientific">Anguilla anguilla</name>
    <name type="common">European freshwater eel</name>
    <name type="synonym">Muraena anguilla</name>
    <dbReference type="NCBI Taxonomy" id="7936"/>
    <lineage>
        <taxon>Eukaryota</taxon>
        <taxon>Metazoa</taxon>
        <taxon>Chordata</taxon>
        <taxon>Craniata</taxon>
        <taxon>Vertebrata</taxon>
        <taxon>Euteleostomi</taxon>
        <taxon>Actinopterygii</taxon>
        <taxon>Neopterygii</taxon>
        <taxon>Teleostei</taxon>
        <taxon>Anguilliformes</taxon>
        <taxon>Anguillidae</taxon>
        <taxon>Anguilla</taxon>
    </lineage>
</organism>
<protein>
    <submittedName>
        <fullName evidence="1">Uncharacterized protein</fullName>
    </submittedName>
</protein>
<evidence type="ECO:0000313" key="1">
    <source>
        <dbReference type="EMBL" id="JAI04662.1"/>
    </source>
</evidence>
<dbReference type="EMBL" id="GBXM01003916">
    <property type="protein sequence ID" value="JAI04662.1"/>
    <property type="molecule type" value="Transcribed_RNA"/>
</dbReference>
<proteinExistence type="predicted"/>
<name>A0A0E9XQE5_ANGAN</name>
<reference evidence="1" key="1">
    <citation type="submission" date="2014-11" db="EMBL/GenBank/DDBJ databases">
        <authorList>
            <person name="Amaro Gonzalez C."/>
        </authorList>
    </citation>
    <scope>NUCLEOTIDE SEQUENCE</scope>
</reference>